<keyword evidence="4" id="KW-0009">Actin-binding</keyword>
<dbReference type="GO" id="GO:0003779">
    <property type="term" value="F:actin binding"/>
    <property type="evidence" value="ECO:0007669"/>
    <property type="project" value="UniProtKB-KW"/>
</dbReference>
<dbReference type="FunFam" id="1.10.418.10:FF:000001">
    <property type="entry name" value="Actinin alpha 1"/>
    <property type="match status" value="1"/>
</dbReference>
<dbReference type="SUPFAM" id="SSF47473">
    <property type="entry name" value="EF-hand"/>
    <property type="match status" value="1"/>
</dbReference>
<dbReference type="InterPro" id="IPR002048">
    <property type="entry name" value="EF_hand_dom"/>
</dbReference>
<dbReference type="AlphaFoldDB" id="A0A9W8DNA2"/>
<dbReference type="SUPFAM" id="SSF46966">
    <property type="entry name" value="Spectrin repeat"/>
    <property type="match status" value="2"/>
</dbReference>
<dbReference type="GO" id="GO:0005509">
    <property type="term" value="F:calcium ion binding"/>
    <property type="evidence" value="ECO:0007669"/>
    <property type="project" value="InterPro"/>
</dbReference>
<dbReference type="Pfam" id="PF00307">
    <property type="entry name" value="CH"/>
    <property type="match status" value="2"/>
</dbReference>
<sequence length="614" mass="70294">MNLTAAPAFTKWLNNRLSLRNLPPINKLAQDLASGTVLIQLLEIIGDTPLGFYNRNPRMRIQKVENINKALDFVRYRGVPLTNIGAEDIADQNVKLVLGLIWTLILRFTIAEINEEGLTAKEGLLLWCQRQTAPYPEVNIQDFTYSWQDGLAFCALIHRHRPDLFNFYDLDLTDRHRNTAFAFEVAEKYLDIPKLLDVEDVCDVAKPDEKSVMTYVAQYFHAFANLDRVDRAGRRVGKFAEVMQSVWEMGTDYERRVAQLMGQIRALRESWENDAPTQMTAYADARSQSNAFNEYKSTTKRTWVSEKHEVETLLGNIVTKSRTYNLAPYQPPAGLQLSDLEALWRALGDAEINRRKAINQQLRLIKDRLMKEYATLADRFEARTREQAAEIAALAGDLDGQLTAVNRIAAQVRPLEHQFGVLQAAHHRCQEANLEENDYTVFTVEDLAFDLSLLKQALNKKLAFIENQMVARNVSDLNPGQLEEFESTFRHFDRDQSNTLSDVEFKASLESLGHYYTDDEFRTLFTKTAGPNDYVTFEQFINFLVNVIQDQTTPEQVRHSFQVVAGDKPYVTEMDLKMSQLPPPVMAYLITHMPARDGATGEYDFQAYLDAVFQ</sequence>
<comment type="caution">
    <text evidence="7">The sequence shown here is derived from an EMBL/GenBank/DDBJ whole genome shotgun (WGS) entry which is preliminary data.</text>
</comment>
<dbReference type="EMBL" id="JANBPT010000614">
    <property type="protein sequence ID" value="KAJ1915774.1"/>
    <property type="molecule type" value="Genomic_DNA"/>
</dbReference>
<dbReference type="InterPro" id="IPR001715">
    <property type="entry name" value="CH_dom"/>
</dbReference>
<evidence type="ECO:0000313" key="7">
    <source>
        <dbReference type="EMBL" id="KAJ1915774.1"/>
    </source>
</evidence>
<dbReference type="InterPro" id="IPR036872">
    <property type="entry name" value="CH_dom_sf"/>
</dbReference>
<evidence type="ECO:0000313" key="8">
    <source>
        <dbReference type="Proteomes" id="UP001150569"/>
    </source>
</evidence>
<organism evidence="7 8">
    <name type="scientific">Tieghemiomyces parasiticus</name>
    <dbReference type="NCBI Taxonomy" id="78921"/>
    <lineage>
        <taxon>Eukaryota</taxon>
        <taxon>Fungi</taxon>
        <taxon>Fungi incertae sedis</taxon>
        <taxon>Zoopagomycota</taxon>
        <taxon>Kickxellomycotina</taxon>
        <taxon>Dimargaritomycetes</taxon>
        <taxon>Dimargaritales</taxon>
        <taxon>Dimargaritaceae</taxon>
        <taxon>Tieghemiomyces</taxon>
    </lineage>
</organism>
<dbReference type="SUPFAM" id="SSF47576">
    <property type="entry name" value="Calponin-homology domain, CH-domain"/>
    <property type="match status" value="1"/>
</dbReference>
<evidence type="ECO:0000256" key="2">
    <source>
        <dbReference type="ARBA" id="ARBA00022737"/>
    </source>
</evidence>
<dbReference type="InterPro" id="IPR011992">
    <property type="entry name" value="EF-hand-dom_pair"/>
</dbReference>
<dbReference type="InterPro" id="IPR014837">
    <property type="entry name" value="EF-hand_Ca_insen"/>
</dbReference>
<protein>
    <submittedName>
        <fullName evidence="7">Alpha-actinin</fullName>
    </submittedName>
</protein>
<dbReference type="InterPro" id="IPR001589">
    <property type="entry name" value="Actinin_actin-bd_CS"/>
</dbReference>
<feature type="domain" description="Calponin-homology (CH)" evidence="5">
    <location>
        <begin position="3"/>
        <end position="109"/>
    </location>
</feature>
<dbReference type="Pfam" id="PF08726">
    <property type="entry name" value="EFhand_Ca_insen"/>
    <property type="match status" value="1"/>
</dbReference>
<gene>
    <name evidence="7" type="primary">ain1_1</name>
    <name evidence="7" type="ORF">IWQ60_008331</name>
</gene>
<accession>A0A9W8DNA2</accession>
<feature type="domain" description="Calponin-homology (CH)" evidence="5">
    <location>
        <begin position="118"/>
        <end position="224"/>
    </location>
</feature>
<dbReference type="FunFam" id="1.10.418.10:FF:000077">
    <property type="entry name" value="Related to alpha-actinin"/>
    <property type="match status" value="1"/>
</dbReference>
<name>A0A9W8DNA2_9FUNG</name>
<dbReference type="PROSITE" id="PS50222">
    <property type="entry name" value="EF_HAND_2"/>
    <property type="match status" value="1"/>
</dbReference>
<dbReference type="PROSITE" id="PS00018">
    <property type="entry name" value="EF_HAND_1"/>
    <property type="match status" value="1"/>
</dbReference>
<comment type="similarity">
    <text evidence="1">Belongs to the alpha-actinin family.</text>
</comment>
<keyword evidence="8" id="KW-1185">Reference proteome</keyword>
<dbReference type="Proteomes" id="UP001150569">
    <property type="component" value="Unassembled WGS sequence"/>
</dbReference>
<evidence type="ECO:0000256" key="4">
    <source>
        <dbReference type="ARBA" id="ARBA00023203"/>
    </source>
</evidence>
<dbReference type="SMART" id="SM00033">
    <property type="entry name" value="CH"/>
    <property type="match status" value="2"/>
</dbReference>
<dbReference type="InterPro" id="IPR018247">
    <property type="entry name" value="EF_Hand_1_Ca_BS"/>
</dbReference>
<dbReference type="Gene3D" id="1.20.58.60">
    <property type="match status" value="2"/>
</dbReference>
<dbReference type="PROSITE" id="PS50021">
    <property type="entry name" value="CH"/>
    <property type="match status" value="2"/>
</dbReference>
<keyword evidence="3" id="KW-0106">Calcium</keyword>
<dbReference type="PANTHER" id="PTHR11915">
    <property type="entry name" value="SPECTRIN/FILAMIN RELATED CYTOSKELETAL PROTEIN"/>
    <property type="match status" value="1"/>
</dbReference>
<reference evidence="7" key="1">
    <citation type="submission" date="2022-07" db="EMBL/GenBank/DDBJ databases">
        <title>Phylogenomic reconstructions and comparative analyses of Kickxellomycotina fungi.</title>
        <authorList>
            <person name="Reynolds N.K."/>
            <person name="Stajich J.E."/>
            <person name="Barry K."/>
            <person name="Grigoriev I.V."/>
            <person name="Crous P."/>
            <person name="Smith M.E."/>
        </authorList>
    </citation>
    <scope>NUCLEOTIDE SEQUENCE</scope>
    <source>
        <strain evidence="7">RSA 861</strain>
    </source>
</reference>
<dbReference type="SMART" id="SM01184">
    <property type="entry name" value="efhand_Ca_insen"/>
    <property type="match status" value="1"/>
</dbReference>
<keyword evidence="2" id="KW-0677">Repeat</keyword>
<evidence type="ECO:0000259" key="6">
    <source>
        <dbReference type="PROSITE" id="PS50222"/>
    </source>
</evidence>
<dbReference type="CDD" id="cd00051">
    <property type="entry name" value="EFh"/>
    <property type="match status" value="1"/>
</dbReference>
<feature type="domain" description="EF-hand" evidence="6">
    <location>
        <begin position="480"/>
        <end position="515"/>
    </location>
</feature>
<dbReference type="OrthoDB" id="10017054at2759"/>
<dbReference type="PROSITE" id="PS00020">
    <property type="entry name" value="ACTININ_2"/>
    <property type="match status" value="1"/>
</dbReference>
<evidence type="ECO:0000256" key="1">
    <source>
        <dbReference type="ARBA" id="ARBA00010255"/>
    </source>
</evidence>
<evidence type="ECO:0000256" key="3">
    <source>
        <dbReference type="ARBA" id="ARBA00022837"/>
    </source>
</evidence>
<dbReference type="Gene3D" id="1.10.418.10">
    <property type="entry name" value="Calponin-like domain"/>
    <property type="match status" value="2"/>
</dbReference>
<proteinExistence type="inferred from homology"/>
<dbReference type="Gene3D" id="1.10.238.10">
    <property type="entry name" value="EF-hand"/>
    <property type="match status" value="2"/>
</dbReference>
<evidence type="ECO:0000259" key="5">
    <source>
        <dbReference type="PROSITE" id="PS50021"/>
    </source>
</evidence>